<feature type="transmembrane region" description="Helical" evidence="4">
    <location>
        <begin position="217"/>
        <end position="235"/>
    </location>
</feature>
<dbReference type="EMBL" id="NCKU01006398">
    <property type="protein sequence ID" value="RWS03538.1"/>
    <property type="molecule type" value="Genomic_DNA"/>
</dbReference>
<dbReference type="Gene3D" id="1.20.1250.20">
    <property type="entry name" value="MFS general substrate transporter like domains"/>
    <property type="match status" value="1"/>
</dbReference>
<dbReference type="SUPFAM" id="SSF103473">
    <property type="entry name" value="MFS general substrate transporter"/>
    <property type="match status" value="1"/>
</dbReference>
<keyword evidence="6" id="KW-0762">Sugar transport</keyword>
<dbReference type="OrthoDB" id="6503813at2759"/>
<feature type="transmembrane region" description="Helical" evidence="4">
    <location>
        <begin position="349"/>
        <end position="370"/>
    </location>
</feature>
<dbReference type="InterPro" id="IPR011701">
    <property type="entry name" value="MFS"/>
</dbReference>
<dbReference type="PANTHER" id="PTHR23121">
    <property type="entry name" value="SODIUM-DEPENDENT GLUCOSE TRANSPORTER 1"/>
    <property type="match status" value="1"/>
</dbReference>
<feature type="transmembrane region" description="Helical" evidence="4">
    <location>
        <begin position="159"/>
        <end position="184"/>
    </location>
</feature>
<name>A0A3S3P8T1_9ACAR</name>
<dbReference type="Pfam" id="PF07690">
    <property type="entry name" value="MFS_1"/>
    <property type="match status" value="1"/>
</dbReference>
<feature type="transmembrane region" description="Helical" evidence="4">
    <location>
        <begin position="314"/>
        <end position="337"/>
    </location>
</feature>
<feature type="transmembrane region" description="Helical" evidence="4">
    <location>
        <begin position="261"/>
        <end position="282"/>
    </location>
</feature>
<dbReference type="AlphaFoldDB" id="A0A3S3P8T1"/>
<evidence type="ECO:0000313" key="6">
    <source>
        <dbReference type="EMBL" id="RWS03538.1"/>
    </source>
</evidence>
<keyword evidence="7" id="KW-1185">Reference proteome</keyword>
<feature type="non-terminal residue" evidence="6">
    <location>
        <position position="1"/>
    </location>
</feature>
<protein>
    <submittedName>
        <fullName evidence="6">Sodium-dependent glucose transporter 1-like protein</fullName>
    </submittedName>
</protein>
<feature type="transmembrane region" description="Helical" evidence="4">
    <location>
        <begin position="289"/>
        <end position="308"/>
    </location>
</feature>
<keyword evidence="2 4" id="KW-1133">Transmembrane helix</keyword>
<evidence type="ECO:0000256" key="4">
    <source>
        <dbReference type="SAM" id="Phobius"/>
    </source>
</evidence>
<feature type="transmembrane region" description="Helical" evidence="4">
    <location>
        <begin position="25"/>
        <end position="47"/>
    </location>
</feature>
<comment type="caution">
    <text evidence="6">The sequence shown here is derived from an EMBL/GenBank/DDBJ whole genome shotgun (WGS) entry which is preliminary data.</text>
</comment>
<reference evidence="6" key="2">
    <citation type="submission" date="2018-11" db="EMBL/GenBank/DDBJ databases">
        <title>Trombidioid mite genomics.</title>
        <authorList>
            <person name="Dong X."/>
        </authorList>
    </citation>
    <scope>NUCLEOTIDE SEQUENCE</scope>
    <source>
        <strain evidence="6">UoL-WK</strain>
    </source>
</reference>
<evidence type="ECO:0000256" key="2">
    <source>
        <dbReference type="ARBA" id="ARBA00022989"/>
    </source>
</evidence>
<keyword evidence="6" id="KW-0813">Transport</keyword>
<evidence type="ECO:0000256" key="1">
    <source>
        <dbReference type="ARBA" id="ARBA00022692"/>
    </source>
</evidence>
<dbReference type="Proteomes" id="UP000285301">
    <property type="component" value="Unassembled WGS sequence"/>
</dbReference>
<dbReference type="PANTHER" id="PTHR23121:SF9">
    <property type="entry name" value="SODIUM-DEPENDENT GLUCOSE TRANSPORTER 1"/>
    <property type="match status" value="1"/>
</dbReference>
<keyword evidence="1 4" id="KW-0812">Transmembrane</keyword>
<evidence type="ECO:0000256" key="3">
    <source>
        <dbReference type="ARBA" id="ARBA00023136"/>
    </source>
</evidence>
<evidence type="ECO:0000313" key="5">
    <source>
        <dbReference type="EMBL" id="RWS02854.1"/>
    </source>
</evidence>
<gene>
    <name evidence="6" type="ORF">B4U79_19115</name>
    <name evidence="5" type="ORF">B4U79_19130</name>
</gene>
<sequence length="402" mass="45185">GMCYRIVSVTLNDLTRIANTTQSEFSYVLSARAGISLFSALLCGWIFNLLNRQVVLSFSMLLMGIGIFLTPHFPKLVFLLLNQSMVGFASSCIDTAANALILEMWNEKSNSYMQAVNLFFSLGTLVSPLIATPFVSSNASRTTNSNATNSTEGHKHITLIYSIVAGFTIIVFLIVLLFEILWPYKKPERFLSRKNQIIVEGDNESEPLIRIDLPRSYYITFVSLSCLLLSVYGGVEGNISNYLPTFLRNINENISQRENDYITSMYAFVFAGFRAISVFLAIKMKPFTMICISFSLLLFGNFLLLFFGMTTPTYLWISVCLLAIGCSWVYSCIYSFIEQRIDVTNAFSGLFVFSGSFLVTLSPLLIGKLIEKFPSIFVYLNITIGGRKADIDREFMTLDHGY</sequence>
<reference evidence="6 7" key="1">
    <citation type="journal article" date="2018" name="Gigascience">
        <title>Genomes of trombidid mites reveal novel predicted allergens and laterally-transferred genes associated with secondary metabolism.</title>
        <authorList>
            <person name="Dong X."/>
            <person name="Chaisiri K."/>
            <person name="Xia D."/>
            <person name="Armstrong S.D."/>
            <person name="Fang Y."/>
            <person name="Donnelly M.J."/>
            <person name="Kadowaki T."/>
            <person name="McGarry J.W."/>
            <person name="Darby A.C."/>
            <person name="Makepeace B.L."/>
        </authorList>
    </citation>
    <scope>NUCLEOTIDE SEQUENCE [LARGE SCALE GENOMIC DNA]</scope>
    <source>
        <strain evidence="6">UoL-WK</strain>
    </source>
</reference>
<evidence type="ECO:0000313" key="7">
    <source>
        <dbReference type="Proteomes" id="UP000285301"/>
    </source>
</evidence>
<dbReference type="EMBL" id="NCKU01007152">
    <property type="protein sequence ID" value="RWS02854.1"/>
    <property type="molecule type" value="Genomic_DNA"/>
</dbReference>
<dbReference type="InterPro" id="IPR036259">
    <property type="entry name" value="MFS_trans_sf"/>
</dbReference>
<dbReference type="GO" id="GO:0022857">
    <property type="term" value="F:transmembrane transporter activity"/>
    <property type="evidence" value="ECO:0007669"/>
    <property type="project" value="InterPro"/>
</dbReference>
<keyword evidence="3 4" id="KW-0472">Membrane</keyword>
<organism evidence="6 7">
    <name type="scientific">Dinothrombium tinctorium</name>
    <dbReference type="NCBI Taxonomy" id="1965070"/>
    <lineage>
        <taxon>Eukaryota</taxon>
        <taxon>Metazoa</taxon>
        <taxon>Ecdysozoa</taxon>
        <taxon>Arthropoda</taxon>
        <taxon>Chelicerata</taxon>
        <taxon>Arachnida</taxon>
        <taxon>Acari</taxon>
        <taxon>Acariformes</taxon>
        <taxon>Trombidiformes</taxon>
        <taxon>Prostigmata</taxon>
        <taxon>Anystina</taxon>
        <taxon>Parasitengona</taxon>
        <taxon>Trombidioidea</taxon>
        <taxon>Trombidiidae</taxon>
        <taxon>Dinothrombium</taxon>
    </lineage>
</organism>
<feature type="transmembrane region" description="Helical" evidence="4">
    <location>
        <begin position="54"/>
        <end position="73"/>
    </location>
</feature>
<accession>A0A3S3P8T1</accession>
<proteinExistence type="predicted"/>
<feature type="transmembrane region" description="Helical" evidence="4">
    <location>
        <begin position="117"/>
        <end position="139"/>
    </location>
</feature>